<sequence length="85" mass="9361">MKRKVLAGILLSSLLTLVACDTKNIEESSANDVSQSQSIAETVNSQIDEEIVGQTISEHFTKELSDEVWLEILADEDGAFHENPE</sequence>
<feature type="signal peptide" evidence="1">
    <location>
        <begin position="1"/>
        <end position="19"/>
    </location>
</feature>
<protein>
    <submittedName>
        <fullName evidence="2">Uncharacterized protein</fullName>
    </submittedName>
</protein>
<keyword evidence="3" id="KW-1185">Reference proteome</keyword>
<accession>A0A940SZG8</accession>
<dbReference type="PROSITE" id="PS51257">
    <property type="entry name" value="PROKAR_LIPOPROTEIN"/>
    <property type="match status" value="1"/>
</dbReference>
<organism evidence="2 3">
    <name type="scientific">Vagococcus allomyrinae</name>
    <dbReference type="NCBI Taxonomy" id="2794353"/>
    <lineage>
        <taxon>Bacteria</taxon>
        <taxon>Bacillati</taxon>
        <taxon>Bacillota</taxon>
        <taxon>Bacilli</taxon>
        <taxon>Lactobacillales</taxon>
        <taxon>Enterococcaceae</taxon>
        <taxon>Vagococcus</taxon>
    </lineage>
</organism>
<evidence type="ECO:0000313" key="2">
    <source>
        <dbReference type="EMBL" id="MBP1044413.1"/>
    </source>
</evidence>
<evidence type="ECO:0000313" key="3">
    <source>
        <dbReference type="Proteomes" id="UP000674938"/>
    </source>
</evidence>
<keyword evidence="1" id="KW-0732">Signal</keyword>
<proteinExistence type="predicted"/>
<gene>
    <name evidence="2" type="ORF">I6N95_25730</name>
</gene>
<dbReference type="RefSeq" id="WP_209532878.1">
    <property type="nucleotide sequence ID" value="NZ_JAEEGA010000027.1"/>
</dbReference>
<evidence type="ECO:0000256" key="1">
    <source>
        <dbReference type="SAM" id="SignalP"/>
    </source>
</evidence>
<dbReference type="EMBL" id="JAEEGA010000027">
    <property type="protein sequence ID" value="MBP1044413.1"/>
    <property type="molecule type" value="Genomic_DNA"/>
</dbReference>
<dbReference type="AlphaFoldDB" id="A0A940SZG8"/>
<feature type="chain" id="PRO_5039321893" evidence="1">
    <location>
        <begin position="20"/>
        <end position="85"/>
    </location>
</feature>
<reference evidence="2" key="1">
    <citation type="submission" date="2020-12" db="EMBL/GenBank/DDBJ databases">
        <title>Vagococcus allomyrinae sp. nov. and Enterococcus lavae sp. nov., isolated from the larvae of Allomyrina dichotoma.</title>
        <authorList>
            <person name="Lee S.D."/>
        </authorList>
    </citation>
    <scope>NUCLEOTIDE SEQUENCE</scope>
    <source>
        <strain evidence="2">BWB3-3</strain>
    </source>
</reference>
<dbReference type="Proteomes" id="UP000674938">
    <property type="component" value="Unassembled WGS sequence"/>
</dbReference>
<comment type="caution">
    <text evidence="2">The sequence shown here is derived from an EMBL/GenBank/DDBJ whole genome shotgun (WGS) entry which is preliminary data.</text>
</comment>
<name>A0A940SZG8_9ENTE</name>